<organism evidence="1 2">
    <name type="scientific">Catharanthus roseus</name>
    <name type="common">Madagascar periwinkle</name>
    <name type="synonym">Vinca rosea</name>
    <dbReference type="NCBI Taxonomy" id="4058"/>
    <lineage>
        <taxon>Eukaryota</taxon>
        <taxon>Viridiplantae</taxon>
        <taxon>Streptophyta</taxon>
        <taxon>Embryophyta</taxon>
        <taxon>Tracheophyta</taxon>
        <taxon>Spermatophyta</taxon>
        <taxon>Magnoliopsida</taxon>
        <taxon>eudicotyledons</taxon>
        <taxon>Gunneridae</taxon>
        <taxon>Pentapetalae</taxon>
        <taxon>asterids</taxon>
        <taxon>lamiids</taxon>
        <taxon>Gentianales</taxon>
        <taxon>Apocynaceae</taxon>
        <taxon>Rauvolfioideae</taxon>
        <taxon>Vinceae</taxon>
        <taxon>Catharanthinae</taxon>
        <taxon>Catharanthus</taxon>
    </lineage>
</organism>
<sequence>MWTMLRIYRLLRRCVMIHIPGEGLIQVKVQYERLPTFCYFCGQIALSDPQYEAKQQHFQKRPTPNWKIFLTNPTWVHLKKVIQLRSIRKNYHLLLLLL</sequence>
<accession>A0ACC0AA92</accession>
<protein>
    <submittedName>
        <fullName evidence="1">Uncharacterized protein</fullName>
    </submittedName>
</protein>
<dbReference type="Proteomes" id="UP001060085">
    <property type="component" value="Linkage Group LG06"/>
</dbReference>
<proteinExistence type="predicted"/>
<evidence type="ECO:0000313" key="2">
    <source>
        <dbReference type="Proteomes" id="UP001060085"/>
    </source>
</evidence>
<gene>
    <name evidence="1" type="ORF">M9H77_25897</name>
</gene>
<dbReference type="EMBL" id="CM044706">
    <property type="protein sequence ID" value="KAI5657104.1"/>
    <property type="molecule type" value="Genomic_DNA"/>
</dbReference>
<comment type="caution">
    <text evidence="1">The sequence shown here is derived from an EMBL/GenBank/DDBJ whole genome shotgun (WGS) entry which is preliminary data.</text>
</comment>
<evidence type="ECO:0000313" key="1">
    <source>
        <dbReference type="EMBL" id="KAI5657104.1"/>
    </source>
</evidence>
<name>A0ACC0AA92_CATRO</name>
<keyword evidence="2" id="KW-1185">Reference proteome</keyword>
<reference evidence="2" key="1">
    <citation type="journal article" date="2023" name="Nat. Plants">
        <title>Single-cell RNA sequencing provides a high-resolution roadmap for understanding the multicellular compartmentation of specialized metabolism.</title>
        <authorList>
            <person name="Sun S."/>
            <person name="Shen X."/>
            <person name="Li Y."/>
            <person name="Li Y."/>
            <person name="Wang S."/>
            <person name="Li R."/>
            <person name="Zhang H."/>
            <person name="Shen G."/>
            <person name="Guo B."/>
            <person name="Wei J."/>
            <person name="Xu J."/>
            <person name="St-Pierre B."/>
            <person name="Chen S."/>
            <person name="Sun C."/>
        </authorList>
    </citation>
    <scope>NUCLEOTIDE SEQUENCE [LARGE SCALE GENOMIC DNA]</scope>
</reference>